<protein>
    <recommendedName>
        <fullName evidence="11">Palmitoyltransferase PFA4</fullName>
        <ecNumber evidence="11">2.3.1.225</ecNumber>
    </recommendedName>
    <alternativeName>
        <fullName evidence="11">Protein S-acyltransferase</fullName>
        <shortName evidence="11">PAT</shortName>
    </alternativeName>
    <alternativeName>
        <fullName evidence="11">Protein fatty acyltransferase 4</fullName>
    </alternativeName>
</protein>
<keyword evidence="16" id="KW-1185">Reference proteome</keyword>
<evidence type="ECO:0000256" key="3">
    <source>
        <dbReference type="ARBA" id="ARBA00022692"/>
    </source>
</evidence>
<evidence type="ECO:0000256" key="4">
    <source>
        <dbReference type="ARBA" id="ARBA00022824"/>
    </source>
</evidence>
<keyword evidence="4 11" id="KW-0256">Endoplasmic reticulum</keyword>
<dbReference type="InterPro" id="IPR033682">
    <property type="entry name" value="PFA4"/>
</dbReference>
<evidence type="ECO:0000256" key="9">
    <source>
        <dbReference type="ARBA" id="ARBA00023315"/>
    </source>
</evidence>
<feature type="transmembrane region" description="Helical" evidence="11 12">
    <location>
        <begin position="6"/>
        <end position="27"/>
    </location>
</feature>
<evidence type="ECO:0000256" key="1">
    <source>
        <dbReference type="ARBA" id="ARBA00004141"/>
    </source>
</evidence>
<keyword evidence="8 11" id="KW-0449">Lipoprotein</keyword>
<sequence>MSLDRLALPAVIFLIAFLAYGSQLLLFPYLEPHPLKPDQTRNFNSLVVCIWITYARACFTDPGSVPDKWLLTLGASNKVEALRQKHRWCRKCEAFKPPRAHHCKMCGRCIPKMDHHCPWTANCVSHRTFPHFFRFLFYSVVSMVQLEYFLYVRAAVIWENRNLPIYFGPTLTQMILLFVLSFVNSVTLLALGILLARNIWCLGGNVTTIEGWELERHETLVYRARKHGGYLDGPDGTKIRIKKQEFPYDIGIYQNIKQGMGGNPFLWLWPFAATPSNDSGLDFETNGFEDPLLSWPPPDPDRMPRSKIPKSYDKDFTYGDEPALDVERVSAFRRRQQEDFDRLAHGSSGTILRRRVDSVSNEYENLHGSQQPDIDNAGHDREGWRDSDGDRLDDFGVDENAEVFYGDDIPLGELIRKRQAGSETKYQH</sequence>
<evidence type="ECO:0000256" key="11">
    <source>
        <dbReference type="HAMAP-Rule" id="MF_03199"/>
    </source>
</evidence>
<dbReference type="GO" id="GO:0005789">
    <property type="term" value="C:endoplasmic reticulum membrane"/>
    <property type="evidence" value="ECO:0007669"/>
    <property type="project" value="UniProtKB-SubCell"/>
</dbReference>
<organism evidence="15 16">
    <name type="scientific">Cladonia borealis</name>
    <dbReference type="NCBI Taxonomy" id="184061"/>
    <lineage>
        <taxon>Eukaryota</taxon>
        <taxon>Fungi</taxon>
        <taxon>Dikarya</taxon>
        <taxon>Ascomycota</taxon>
        <taxon>Pezizomycotina</taxon>
        <taxon>Lecanoromycetes</taxon>
        <taxon>OSLEUM clade</taxon>
        <taxon>Lecanoromycetidae</taxon>
        <taxon>Lecanorales</taxon>
        <taxon>Lecanorineae</taxon>
        <taxon>Cladoniaceae</taxon>
        <taxon>Cladonia</taxon>
    </lineage>
</organism>
<comment type="caution">
    <text evidence="11">Lacks conserved residue(s) required for the propagation of feature annotation.</text>
</comment>
<proteinExistence type="inferred from homology"/>
<feature type="region of interest" description="Disordered" evidence="13">
    <location>
        <begin position="365"/>
        <end position="392"/>
    </location>
</feature>
<evidence type="ECO:0000256" key="8">
    <source>
        <dbReference type="ARBA" id="ARBA00023288"/>
    </source>
</evidence>
<evidence type="ECO:0000259" key="14">
    <source>
        <dbReference type="Pfam" id="PF01529"/>
    </source>
</evidence>
<comment type="domain">
    <text evidence="11 12">The DHHC domain is required for palmitoyltransferase activity.</text>
</comment>
<keyword evidence="7 11" id="KW-0564">Palmitate</keyword>
<dbReference type="PROSITE" id="PS50216">
    <property type="entry name" value="DHHC"/>
    <property type="match status" value="1"/>
</dbReference>
<dbReference type="AlphaFoldDB" id="A0AA39R9G9"/>
<keyword evidence="2 11" id="KW-0808">Transferase</keyword>
<evidence type="ECO:0000256" key="2">
    <source>
        <dbReference type="ARBA" id="ARBA00022679"/>
    </source>
</evidence>
<keyword evidence="5 11" id="KW-1133">Transmembrane helix</keyword>
<dbReference type="GO" id="GO:0019706">
    <property type="term" value="F:protein-cysteine S-palmitoyltransferase activity"/>
    <property type="evidence" value="ECO:0007669"/>
    <property type="project" value="UniProtKB-UniRule"/>
</dbReference>
<comment type="subcellular location">
    <subcellularLocation>
        <location evidence="11">Endoplasmic reticulum membrane</location>
        <topology evidence="11">Multi-pass membrane protein</topology>
    </subcellularLocation>
    <subcellularLocation>
        <location evidence="1">Membrane</location>
        <topology evidence="1">Multi-pass membrane protein</topology>
    </subcellularLocation>
</comment>
<reference evidence="15" key="1">
    <citation type="submission" date="2023-03" db="EMBL/GenBank/DDBJ databases">
        <title>Complete genome of Cladonia borealis.</title>
        <authorList>
            <person name="Park H."/>
        </authorList>
    </citation>
    <scope>NUCLEOTIDE SEQUENCE</scope>
    <source>
        <strain evidence="15">ANT050790</strain>
    </source>
</reference>
<dbReference type="InterPro" id="IPR001594">
    <property type="entry name" value="Palmitoyltrfase_DHHC"/>
</dbReference>
<dbReference type="InterPro" id="IPR039859">
    <property type="entry name" value="PFA4/ZDH16/20/ERF2-like"/>
</dbReference>
<feature type="region of interest" description="Disordered" evidence="13">
    <location>
        <begin position="291"/>
        <end position="314"/>
    </location>
</feature>
<comment type="similarity">
    <text evidence="11">Belongs to the DHHC palmitoyltransferase family. PFA4 subfamily.</text>
</comment>
<feature type="domain" description="Palmitoyltransferase DHHC" evidence="14">
    <location>
        <begin position="85"/>
        <end position="213"/>
    </location>
</feature>
<name>A0AA39R9G9_9LECA</name>
<evidence type="ECO:0000256" key="5">
    <source>
        <dbReference type="ARBA" id="ARBA00022989"/>
    </source>
</evidence>
<dbReference type="PANTHER" id="PTHR12246">
    <property type="entry name" value="PALMITOYLTRANSFERASE ZDHHC16"/>
    <property type="match status" value="1"/>
</dbReference>
<feature type="compositionally biased region" description="Basic and acidic residues" evidence="13">
    <location>
        <begin position="299"/>
        <end position="314"/>
    </location>
</feature>
<evidence type="ECO:0000256" key="12">
    <source>
        <dbReference type="RuleBase" id="RU079119"/>
    </source>
</evidence>
<comment type="caution">
    <text evidence="15">The sequence shown here is derived from an EMBL/GenBank/DDBJ whole genome shotgun (WGS) entry which is preliminary data.</text>
</comment>
<comment type="catalytic activity">
    <reaction evidence="10 11 12">
        <text>L-cysteinyl-[protein] + hexadecanoyl-CoA = S-hexadecanoyl-L-cysteinyl-[protein] + CoA</text>
        <dbReference type="Rhea" id="RHEA:36683"/>
        <dbReference type="Rhea" id="RHEA-COMP:10131"/>
        <dbReference type="Rhea" id="RHEA-COMP:11032"/>
        <dbReference type="ChEBI" id="CHEBI:29950"/>
        <dbReference type="ChEBI" id="CHEBI:57287"/>
        <dbReference type="ChEBI" id="CHEBI:57379"/>
        <dbReference type="ChEBI" id="CHEBI:74151"/>
        <dbReference type="EC" id="2.3.1.225"/>
    </reaction>
</comment>
<dbReference type="Pfam" id="PF01529">
    <property type="entry name" value="DHHC"/>
    <property type="match status" value="1"/>
</dbReference>
<evidence type="ECO:0000256" key="13">
    <source>
        <dbReference type="SAM" id="MobiDB-lite"/>
    </source>
</evidence>
<feature type="transmembrane region" description="Helical" evidence="11 12">
    <location>
        <begin position="135"/>
        <end position="154"/>
    </location>
</feature>
<evidence type="ECO:0000256" key="7">
    <source>
        <dbReference type="ARBA" id="ARBA00023139"/>
    </source>
</evidence>
<dbReference type="EMBL" id="JAFEKC020000003">
    <property type="protein sequence ID" value="KAK0516069.1"/>
    <property type="molecule type" value="Genomic_DNA"/>
</dbReference>
<evidence type="ECO:0000313" key="15">
    <source>
        <dbReference type="EMBL" id="KAK0516069.1"/>
    </source>
</evidence>
<evidence type="ECO:0000256" key="6">
    <source>
        <dbReference type="ARBA" id="ARBA00023136"/>
    </source>
</evidence>
<accession>A0AA39R9G9</accession>
<evidence type="ECO:0000256" key="10">
    <source>
        <dbReference type="ARBA" id="ARBA00048048"/>
    </source>
</evidence>
<dbReference type="EC" id="2.3.1.225" evidence="11"/>
<evidence type="ECO:0000313" key="16">
    <source>
        <dbReference type="Proteomes" id="UP001166286"/>
    </source>
</evidence>
<feature type="transmembrane region" description="Helical" evidence="11 12">
    <location>
        <begin position="174"/>
        <end position="196"/>
    </location>
</feature>
<feature type="compositionally biased region" description="Basic and acidic residues" evidence="13">
    <location>
        <begin position="376"/>
        <end position="392"/>
    </location>
</feature>
<gene>
    <name evidence="11" type="primary">PFA4</name>
    <name evidence="15" type="ORF">JMJ35_002103</name>
</gene>
<dbReference type="HAMAP" id="MF_03199">
    <property type="entry name" value="DHHC_PAT_PFA4"/>
    <property type="match status" value="1"/>
</dbReference>
<dbReference type="Proteomes" id="UP001166286">
    <property type="component" value="Unassembled WGS sequence"/>
</dbReference>
<keyword evidence="3 11" id="KW-0812">Transmembrane</keyword>
<comment type="function">
    <text evidence="11">Mediates the reversible addition of palmitate to target proteins, thereby regulating their membrane association and biological function.</text>
</comment>
<keyword evidence="6 11" id="KW-0472">Membrane</keyword>
<feature type="active site" description="S-palmitoyl cysteine intermediate" evidence="11">
    <location>
        <position position="117"/>
    </location>
</feature>
<keyword evidence="9 11" id="KW-0012">Acyltransferase</keyword>